<dbReference type="Proteomes" id="UP000737018">
    <property type="component" value="Unassembled WGS sequence"/>
</dbReference>
<organism evidence="1 2">
    <name type="scientific">Castanea mollissima</name>
    <name type="common">Chinese chestnut</name>
    <dbReference type="NCBI Taxonomy" id="60419"/>
    <lineage>
        <taxon>Eukaryota</taxon>
        <taxon>Viridiplantae</taxon>
        <taxon>Streptophyta</taxon>
        <taxon>Embryophyta</taxon>
        <taxon>Tracheophyta</taxon>
        <taxon>Spermatophyta</taxon>
        <taxon>Magnoliopsida</taxon>
        <taxon>eudicotyledons</taxon>
        <taxon>Gunneridae</taxon>
        <taxon>Pentapetalae</taxon>
        <taxon>rosids</taxon>
        <taxon>fabids</taxon>
        <taxon>Fagales</taxon>
        <taxon>Fagaceae</taxon>
        <taxon>Castanea</taxon>
    </lineage>
</organism>
<reference evidence="1" key="1">
    <citation type="submission" date="2020-03" db="EMBL/GenBank/DDBJ databases">
        <title>Castanea mollissima Vanexum genome sequencing.</title>
        <authorList>
            <person name="Staton M."/>
        </authorList>
    </citation>
    <scope>NUCLEOTIDE SEQUENCE</scope>
    <source>
        <tissue evidence="1">Leaf</tissue>
    </source>
</reference>
<protein>
    <submittedName>
        <fullName evidence="1">Uncharacterized protein</fullName>
    </submittedName>
</protein>
<accession>A0A8J4R0S1</accession>
<name>A0A8J4R0S1_9ROSI</name>
<proteinExistence type="predicted"/>
<dbReference type="EMBL" id="JRKL02003461">
    <property type="protein sequence ID" value="KAF3955172.1"/>
    <property type="molecule type" value="Genomic_DNA"/>
</dbReference>
<evidence type="ECO:0000313" key="1">
    <source>
        <dbReference type="EMBL" id="KAF3955172.1"/>
    </source>
</evidence>
<evidence type="ECO:0000313" key="2">
    <source>
        <dbReference type="Proteomes" id="UP000737018"/>
    </source>
</evidence>
<gene>
    <name evidence="1" type="ORF">CMV_019578</name>
</gene>
<dbReference type="AlphaFoldDB" id="A0A8J4R0S1"/>
<keyword evidence="2" id="KW-1185">Reference proteome</keyword>
<comment type="caution">
    <text evidence="1">The sequence shown here is derived from an EMBL/GenBank/DDBJ whole genome shotgun (WGS) entry which is preliminary data.</text>
</comment>
<sequence>MVSHFRSSTETSEVPGIIDSWVYHHVNVSRRKASNCWVTRTRTRTLELLWYKSLASSVFSAQVLLGSSESIRGGKIL</sequence>